<feature type="compositionally biased region" description="Low complexity" evidence="2">
    <location>
        <begin position="22"/>
        <end position="33"/>
    </location>
</feature>
<dbReference type="Proteomes" id="UP000240883">
    <property type="component" value="Unassembled WGS sequence"/>
</dbReference>
<feature type="compositionally biased region" description="Polar residues" evidence="2">
    <location>
        <begin position="1"/>
        <end position="13"/>
    </location>
</feature>
<feature type="region of interest" description="Disordered" evidence="2">
    <location>
        <begin position="80"/>
        <end position="133"/>
    </location>
</feature>
<dbReference type="EMBL" id="KZ678128">
    <property type="protein sequence ID" value="PSN74903.1"/>
    <property type="molecule type" value="Genomic_DNA"/>
</dbReference>
<keyword evidence="1" id="KW-0479">Metal-binding</keyword>
<evidence type="ECO:0000313" key="5">
    <source>
        <dbReference type="Proteomes" id="UP000240883"/>
    </source>
</evidence>
<keyword evidence="5" id="KW-1185">Reference proteome</keyword>
<proteinExistence type="predicted"/>
<keyword evidence="1" id="KW-0863">Zinc-finger</keyword>
<feature type="region of interest" description="Disordered" evidence="2">
    <location>
        <begin position="152"/>
        <end position="259"/>
    </location>
</feature>
<feature type="region of interest" description="Disordered" evidence="2">
    <location>
        <begin position="1"/>
        <end position="61"/>
    </location>
</feature>
<evidence type="ECO:0000313" key="4">
    <source>
        <dbReference type="EMBL" id="PSN74903.1"/>
    </source>
</evidence>
<feature type="compositionally biased region" description="Acidic residues" evidence="2">
    <location>
        <begin position="155"/>
        <end position="173"/>
    </location>
</feature>
<sequence length="259" mass="27798">MAANTPKQMSSRLMTMKFMQRSAAKSASSEPSTPSGPPSKRVRLSNGGSVPGSPATPSDHEIIQSALAAEEKKRLDALEKAAEQAGETKWVLSFKDPQEGTRRQAMNVRQAGFAAIDAEDDSDDEEEKPARMQFGGGLKKAVCVQVPSAAMIEAPAEDEGDSSSDEIDSDDPTAELIRETKREYAAKDREARKSQKKAAQSVDEDMDLGGLETLSGARRTGLSRPMGNKSDVVCHGCGQKGHYKDSCPNKGKGRGKARR</sequence>
<dbReference type="OrthoDB" id="427960at2759"/>
<feature type="compositionally biased region" description="Basic and acidic residues" evidence="2">
    <location>
        <begin position="176"/>
        <end position="193"/>
    </location>
</feature>
<dbReference type="PROSITE" id="PS50158">
    <property type="entry name" value="ZF_CCHC"/>
    <property type="match status" value="1"/>
</dbReference>
<evidence type="ECO:0000256" key="2">
    <source>
        <dbReference type="SAM" id="MobiDB-lite"/>
    </source>
</evidence>
<dbReference type="InterPro" id="IPR036875">
    <property type="entry name" value="Znf_CCHC_sf"/>
</dbReference>
<evidence type="ECO:0000256" key="1">
    <source>
        <dbReference type="PROSITE-ProRule" id="PRU00047"/>
    </source>
</evidence>
<dbReference type="AlphaFoldDB" id="A0A2T2PB62"/>
<accession>A0A2T2PB62</accession>
<dbReference type="GO" id="GO:0003676">
    <property type="term" value="F:nucleic acid binding"/>
    <property type="evidence" value="ECO:0007669"/>
    <property type="project" value="InterPro"/>
</dbReference>
<organism evidence="4 5">
    <name type="scientific">Corynespora cassiicola Philippines</name>
    <dbReference type="NCBI Taxonomy" id="1448308"/>
    <lineage>
        <taxon>Eukaryota</taxon>
        <taxon>Fungi</taxon>
        <taxon>Dikarya</taxon>
        <taxon>Ascomycota</taxon>
        <taxon>Pezizomycotina</taxon>
        <taxon>Dothideomycetes</taxon>
        <taxon>Pleosporomycetidae</taxon>
        <taxon>Pleosporales</taxon>
        <taxon>Corynesporascaceae</taxon>
        <taxon>Corynespora</taxon>
    </lineage>
</organism>
<evidence type="ECO:0000259" key="3">
    <source>
        <dbReference type="PROSITE" id="PS50158"/>
    </source>
</evidence>
<feature type="domain" description="CCHC-type" evidence="3">
    <location>
        <begin position="234"/>
        <end position="249"/>
    </location>
</feature>
<feature type="compositionally biased region" description="Acidic residues" evidence="2">
    <location>
        <begin position="117"/>
        <end position="127"/>
    </location>
</feature>
<dbReference type="Gene3D" id="4.10.60.10">
    <property type="entry name" value="Zinc finger, CCHC-type"/>
    <property type="match status" value="1"/>
</dbReference>
<protein>
    <recommendedName>
        <fullName evidence="3">CCHC-type domain-containing protein</fullName>
    </recommendedName>
</protein>
<reference evidence="4 5" key="1">
    <citation type="journal article" date="2018" name="Front. Microbiol.">
        <title>Genome-Wide Analysis of Corynespora cassiicola Leaf Fall Disease Putative Effectors.</title>
        <authorList>
            <person name="Lopez D."/>
            <person name="Ribeiro S."/>
            <person name="Label P."/>
            <person name="Fumanal B."/>
            <person name="Venisse J.S."/>
            <person name="Kohler A."/>
            <person name="de Oliveira R.R."/>
            <person name="Labutti K."/>
            <person name="Lipzen A."/>
            <person name="Lail K."/>
            <person name="Bauer D."/>
            <person name="Ohm R.A."/>
            <person name="Barry K.W."/>
            <person name="Spatafora J."/>
            <person name="Grigoriev I.V."/>
            <person name="Martin F.M."/>
            <person name="Pujade-Renaud V."/>
        </authorList>
    </citation>
    <scope>NUCLEOTIDE SEQUENCE [LARGE SCALE GENOMIC DNA]</scope>
    <source>
        <strain evidence="4 5">Philippines</strain>
    </source>
</reference>
<gene>
    <name evidence="4" type="ORF">BS50DRAFT_480769</name>
</gene>
<dbReference type="SUPFAM" id="SSF57756">
    <property type="entry name" value="Retrovirus zinc finger-like domains"/>
    <property type="match status" value="1"/>
</dbReference>
<name>A0A2T2PB62_CORCC</name>
<keyword evidence="1" id="KW-0862">Zinc</keyword>
<dbReference type="GO" id="GO:0008270">
    <property type="term" value="F:zinc ion binding"/>
    <property type="evidence" value="ECO:0007669"/>
    <property type="project" value="UniProtKB-KW"/>
</dbReference>
<dbReference type="InterPro" id="IPR001878">
    <property type="entry name" value="Znf_CCHC"/>
</dbReference>
<dbReference type="STRING" id="1448308.A0A2T2PB62"/>